<reference evidence="2" key="1">
    <citation type="journal article" date="2021" name="Open Biol.">
        <title>Shared evolutionary footprints suggest mitochondrial oxidative damage underlies multiple complex I losses in fungi.</title>
        <authorList>
            <person name="Schikora-Tamarit M.A."/>
            <person name="Marcet-Houben M."/>
            <person name="Nosek J."/>
            <person name="Gabaldon T."/>
        </authorList>
    </citation>
    <scope>NUCLEOTIDE SEQUENCE</scope>
    <source>
        <strain evidence="2">CBS2887</strain>
    </source>
</reference>
<reference evidence="2" key="2">
    <citation type="submission" date="2021-01" db="EMBL/GenBank/DDBJ databases">
        <authorList>
            <person name="Schikora-Tamarit M.A."/>
        </authorList>
    </citation>
    <scope>NUCLEOTIDE SEQUENCE</scope>
    <source>
        <strain evidence="2">CBS2887</strain>
    </source>
</reference>
<keyword evidence="3" id="KW-1185">Reference proteome</keyword>
<dbReference type="AlphaFoldDB" id="A0A9P8QFE1"/>
<protein>
    <submittedName>
        <fullName evidence="2">Uncharacterized protein</fullName>
    </submittedName>
</protein>
<sequence length="96" mass="10761">MNKNWKNVMIFPELGLCVTIFSNVNTLEQQPPKIKPNIKVQSWIVNCATALTVVAILLPALLEVDGGDVFGLDIVLRHREDDEEMRSASRTGRVNK</sequence>
<evidence type="ECO:0000313" key="2">
    <source>
        <dbReference type="EMBL" id="KAH3688272.1"/>
    </source>
</evidence>
<gene>
    <name evidence="2" type="ORF">WICPIJ_000743</name>
</gene>
<proteinExistence type="predicted"/>
<dbReference type="EMBL" id="JAEUBG010000445">
    <property type="protein sequence ID" value="KAH3688272.1"/>
    <property type="molecule type" value="Genomic_DNA"/>
</dbReference>
<accession>A0A9P8QFE1</accession>
<name>A0A9P8QFE1_WICPI</name>
<feature type="transmembrane region" description="Helical" evidence="1">
    <location>
        <begin position="43"/>
        <end position="62"/>
    </location>
</feature>
<organism evidence="2 3">
    <name type="scientific">Wickerhamomyces pijperi</name>
    <name type="common">Yeast</name>
    <name type="synonym">Pichia pijperi</name>
    <dbReference type="NCBI Taxonomy" id="599730"/>
    <lineage>
        <taxon>Eukaryota</taxon>
        <taxon>Fungi</taxon>
        <taxon>Dikarya</taxon>
        <taxon>Ascomycota</taxon>
        <taxon>Saccharomycotina</taxon>
        <taxon>Saccharomycetes</taxon>
        <taxon>Phaffomycetales</taxon>
        <taxon>Wickerhamomycetaceae</taxon>
        <taxon>Wickerhamomyces</taxon>
    </lineage>
</organism>
<dbReference type="Proteomes" id="UP000774326">
    <property type="component" value="Unassembled WGS sequence"/>
</dbReference>
<keyword evidence="1" id="KW-0812">Transmembrane</keyword>
<evidence type="ECO:0000313" key="3">
    <source>
        <dbReference type="Proteomes" id="UP000774326"/>
    </source>
</evidence>
<keyword evidence="1" id="KW-1133">Transmembrane helix</keyword>
<evidence type="ECO:0000256" key="1">
    <source>
        <dbReference type="SAM" id="Phobius"/>
    </source>
</evidence>
<comment type="caution">
    <text evidence="2">The sequence shown here is derived from an EMBL/GenBank/DDBJ whole genome shotgun (WGS) entry which is preliminary data.</text>
</comment>
<keyword evidence="1" id="KW-0472">Membrane</keyword>